<sequence length="148" mass="16698">MNKKTISGLVILATFLCLVLLSEYKQVGVNDVLNRDSACRLQSNQCEITSKYGAISINFKQMPISEEMLSIVFSLPSGYQINSAHIEGVNMYMGRTPVMFEQGKKINEGTTFLGSCNIEEMQWQLQFTIKKGEEFVSSPFSVFFITRN</sequence>
<keyword evidence="2" id="KW-1185">Reference proteome</keyword>
<organism evidence="1 2">
    <name type="scientific">Agaribacter flavus</name>
    <dbReference type="NCBI Taxonomy" id="1902781"/>
    <lineage>
        <taxon>Bacteria</taxon>
        <taxon>Pseudomonadati</taxon>
        <taxon>Pseudomonadota</taxon>
        <taxon>Gammaproteobacteria</taxon>
        <taxon>Alteromonadales</taxon>
        <taxon>Alteromonadaceae</taxon>
        <taxon>Agaribacter</taxon>
    </lineage>
</organism>
<name>A0ABV7FT72_9ALTE</name>
<dbReference type="EMBL" id="JBHRSW010000014">
    <property type="protein sequence ID" value="MFC3121722.1"/>
    <property type="molecule type" value="Genomic_DNA"/>
</dbReference>
<comment type="caution">
    <text evidence="1">The sequence shown here is derived from an EMBL/GenBank/DDBJ whole genome shotgun (WGS) entry which is preliminary data.</text>
</comment>
<dbReference type="Proteomes" id="UP001595478">
    <property type="component" value="Unassembled WGS sequence"/>
</dbReference>
<reference evidence="2" key="1">
    <citation type="journal article" date="2019" name="Int. J. Syst. Evol. Microbiol.">
        <title>The Global Catalogue of Microorganisms (GCM) 10K type strain sequencing project: providing services to taxonomists for standard genome sequencing and annotation.</title>
        <authorList>
            <consortium name="The Broad Institute Genomics Platform"/>
            <consortium name="The Broad Institute Genome Sequencing Center for Infectious Disease"/>
            <person name="Wu L."/>
            <person name="Ma J."/>
        </authorList>
    </citation>
    <scope>NUCLEOTIDE SEQUENCE [LARGE SCALE GENOMIC DNA]</scope>
    <source>
        <strain evidence="2">KCTC 52473</strain>
    </source>
</reference>
<proteinExistence type="predicted"/>
<evidence type="ECO:0000313" key="1">
    <source>
        <dbReference type="EMBL" id="MFC3121722.1"/>
    </source>
</evidence>
<gene>
    <name evidence="1" type="ORF">ACFOHL_08815</name>
</gene>
<evidence type="ECO:0000313" key="2">
    <source>
        <dbReference type="Proteomes" id="UP001595478"/>
    </source>
</evidence>
<protein>
    <recommendedName>
        <fullName evidence="3">YtkA-like domain-containing protein</fullName>
    </recommendedName>
</protein>
<evidence type="ECO:0008006" key="3">
    <source>
        <dbReference type="Google" id="ProtNLM"/>
    </source>
</evidence>
<dbReference type="RefSeq" id="WP_376919857.1">
    <property type="nucleotide sequence ID" value="NZ_JBHRSW010000014.1"/>
</dbReference>
<accession>A0ABV7FT72</accession>